<name>A0A0C2GET1_9BILA</name>
<reference evidence="1 2" key="1">
    <citation type="submission" date="2013-12" db="EMBL/GenBank/DDBJ databases">
        <title>Draft genome of the parsitic nematode Ancylostoma duodenale.</title>
        <authorList>
            <person name="Mitreva M."/>
        </authorList>
    </citation>
    <scope>NUCLEOTIDE SEQUENCE [LARGE SCALE GENOMIC DNA]</scope>
    <source>
        <strain evidence="1 2">Zhejiang</strain>
    </source>
</reference>
<dbReference type="AlphaFoldDB" id="A0A0C2GET1"/>
<organism evidence="1 2">
    <name type="scientific">Ancylostoma duodenale</name>
    <dbReference type="NCBI Taxonomy" id="51022"/>
    <lineage>
        <taxon>Eukaryota</taxon>
        <taxon>Metazoa</taxon>
        <taxon>Ecdysozoa</taxon>
        <taxon>Nematoda</taxon>
        <taxon>Chromadorea</taxon>
        <taxon>Rhabditida</taxon>
        <taxon>Rhabditina</taxon>
        <taxon>Rhabditomorpha</taxon>
        <taxon>Strongyloidea</taxon>
        <taxon>Ancylostomatidae</taxon>
        <taxon>Ancylostomatinae</taxon>
        <taxon>Ancylostoma</taxon>
    </lineage>
</organism>
<sequence length="81" mass="8984">MERSADEEEDEDITEETTVETTTVAKMALLVVIRLIDVTYAFQKTCKAFDVCYGDEDCPGGQCLGAFVGKCNCNACLDFWL</sequence>
<dbReference type="PANTHER" id="PTHR37973">
    <property type="entry name" value="CHONDROITIN PROTEOGLYCAN 3"/>
    <property type="match status" value="1"/>
</dbReference>
<protein>
    <submittedName>
        <fullName evidence="1">Uncharacterized protein</fullName>
    </submittedName>
</protein>
<evidence type="ECO:0000313" key="2">
    <source>
        <dbReference type="Proteomes" id="UP000054047"/>
    </source>
</evidence>
<accession>A0A0C2GET1</accession>
<keyword evidence="2" id="KW-1185">Reference proteome</keyword>
<dbReference type="InterPro" id="IPR039260">
    <property type="entry name" value="Cpg-3"/>
</dbReference>
<gene>
    <name evidence="1" type="ORF">ANCDUO_10078</name>
</gene>
<dbReference type="EMBL" id="KN731705">
    <property type="protein sequence ID" value="KIH59680.1"/>
    <property type="molecule type" value="Genomic_DNA"/>
</dbReference>
<dbReference type="OrthoDB" id="5816387at2759"/>
<evidence type="ECO:0000313" key="1">
    <source>
        <dbReference type="EMBL" id="KIH59680.1"/>
    </source>
</evidence>
<proteinExistence type="predicted"/>
<dbReference type="Proteomes" id="UP000054047">
    <property type="component" value="Unassembled WGS sequence"/>
</dbReference>
<dbReference type="PANTHER" id="PTHR37973:SF1">
    <property type="entry name" value="DICKKOPF_N DOMAIN-CONTAINING PROTEIN"/>
    <property type="match status" value="1"/>
</dbReference>